<evidence type="ECO:0008006" key="4">
    <source>
        <dbReference type="Google" id="ProtNLM"/>
    </source>
</evidence>
<dbReference type="AlphaFoldDB" id="A0A0C2C323"/>
<protein>
    <recommendedName>
        <fullName evidence="4">Secreted protein</fullName>
    </recommendedName>
</protein>
<feature type="signal peptide" evidence="1">
    <location>
        <begin position="1"/>
        <end position="16"/>
    </location>
</feature>
<name>A0A0C2C323_9BILA</name>
<evidence type="ECO:0000313" key="2">
    <source>
        <dbReference type="EMBL" id="KIH50683.1"/>
    </source>
</evidence>
<keyword evidence="1" id="KW-0732">Signal</keyword>
<evidence type="ECO:0000256" key="1">
    <source>
        <dbReference type="SAM" id="SignalP"/>
    </source>
</evidence>
<gene>
    <name evidence="2" type="ORF">ANCDUO_19235</name>
</gene>
<feature type="chain" id="PRO_5002163424" description="Secreted protein" evidence="1">
    <location>
        <begin position="17"/>
        <end position="90"/>
    </location>
</feature>
<sequence>MMLIIAIVIVLSFASGDDSEEEERLDFTRYSDHFARKMMLTISAAAYSNNPEKCLTHILGRVSRYSKPWATPTTVSRRSFGTLGMFSKIF</sequence>
<reference evidence="2 3" key="1">
    <citation type="submission" date="2013-12" db="EMBL/GenBank/DDBJ databases">
        <title>Draft genome of the parsitic nematode Ancylostoma duodenale.</title>
        <authorList>
            <person name="Mitreva M."/>
        </authorList>
    </citation>
    <scope>NUCLEOTIDE SEQUENCE [LARGE SCALE GENOMIC DNA]</scope>
    <source>
        <strain evidence="2 3">Zhejiang</strain>
    </source>
</reference>
<keyword evidence="3" id="KW-1185">Reference proteome</keyword>
<accession>A0A0C2C323</accession>
<dbReference type="OrthoDB" id="10446658at2759"/>
<dbReference type="Proteomes" id="UP000054047">
    <property type="component" value="Unassembled WGS sequence"/>
</dbReference>
<evidence type="ECO:0000313" key="3">
    <source>
        <dbReference type="Proteomes" id="UP000054047"/>
    </source>
</evidence>
<proteinExistence type="predicted"/>
<dbReference type="EMBL" id="KN749009">
    <property type="protein sequence ID" value="KIH50683.1"/>
    <property type="molecule type" value="Genomic_DNA"/>
</dbReference>
<organism evidence="2 3">
    <name type="scientific">Ancylostoma duodenale</name>
    <dbReference type="NCBI Taxonomy" id="51022"/>
    <lineage>
        <taxon>Eukaryota</taxon>
        <taxon>Metazoa</taxon>
        <taxon>Ecdysozoa</taxon>
        <taxon>Nematoda</taxon>
        <taxon>Chromadorea</taxon>
        <taxon>Rhabditida</taxon>
        <taxon>Rhabditina</taxon>
        <taxon>Rhabditomorpha</taxon>
        <taxon>Strongyloidea</taxon>
        <taxon>Ancylostomatidae</taxon>
        <taxon>Ancylostomatinae</taxon>
        <taxon>Ancylostoma</taxon>
    </lineage>
</organism>